<accession>A0ABQ4QY54</accession>
<name>A0ABQ4QY54_9HYPH</name>
<keyword evidence="1" id="KW-0732">Signal</keyword>
<reference evidence="2" key="1">
    <citation type="journal article" date="2021" name="Front. Microbiol.">
        <title>Comprehensive Comparative Genomics and Phenotyping of Methylobacterium Species.</title>
        <authorList>
            <person name="Alessa O."/>
            <person name="Ogura Y."/>
            <person name="Fujitani Y."/>
            <person name="Takami H."/>
            <person name="Hayashi T."/>
            <person name="Sahin N."/>
            <person name="Tani A."/>
        </authorList>
    </citation>
    <scope>NUCLEOTIDE SEQUENCE</scope>
    <source>
        <strain evidence="2">KCTC 52305</strain>
    </source>
</reference>
<evidence type="ECO:0000313" key="3">
    <source>
        <dbReference type="Proteomes" id="UP001055167"/>
    </source>
</evidence>
<proteinExistence type="predicted"/>
<protein>
    <submittedName>
        <fullName evidence="2">Uncharacterized protein</fullName>
    </submittedName>
</protein>
<dbReference type="RefSeq" id="WP_128562480.1">
    <property type="nucleotide sequence ID" value="NZ_BPQH01000009.1"/>
</dbReference>
<evidence type="ECO:0000313" key="2">
    <source>
        <dbReference type="EMBL" id="GJD50318.1"/>
    </source>
</evidence>
<dbReference type="EMBL" id="BPQH01000009">
    <property type="protein sequence ID" value="GJD50318.1"/>
    <property type="molecule type" value="Genomic_DNA"/>
</dbReference>
<comment type="caution">
    <text evidence="2">The sequence shown here is derived from an EMBL/GenBank/DDBJ whole genome shotgun (WGS) entry which is preliminary data.</text>
</comment>
<evidence type="ECO:0000256" key="1">
    <source>
        <dbReference type="SAM" id="SignalP"/>
    </source>
</evidence>
<feature type="chain" id="PRO_5045637374" evidence="1">
    <location>
        <begin position="18"/>
        <end position="205"/>
    </location>
</feature>
<organism evidence="2 3">
    <name type="scientific">Methylobacterium crusticola</name>
    <dbReference type="NCBI Taxonomy" id="1697972"/>
    <lineage>
        <taxon>Bacteria</taxon>
        <taxon>Pseudomonadati</taxon>
        <taxon>Pseudomonadota</taxon>
        <taxon>Alphaproteobacteria</taxon>
        <taxon>Hyphomicrobiales</taxon>
        <taxon>Methylobacteriaceae</taxon>
        <taxon>Methylobacterium</taxon>
    </lineage>
</organism>
<feature type="signal peptide" evidence="1">
    <location>
        <begin position="1"/>
        <end position="17"/>
    </location>
</feature>
<reference evidence="2" key="2">
    <citation type="submission" date="2021-08" db="EMBL/GenBank/DDBJ databases">
        <authorList>
            <person name="Tani A."/>
            <person name="Ola A."/>
            <person name="Ogura Y."/>
            <person name="Katsura K."/>
            <person name="Hayashi T."/>
        </authorList>
    </citation>
    <scope>NUCLEOTIDE SEQUENCE</scope>
    <source>
        <strain evidence="2">KCTC 52305</strain>
    </source>
</reference>
<dbReference type="Proteomes" id="UP001055167">
    <property type="component" value="Unassembled WGS sequence"/>
</dbReference>
<sequence>MTRTLLVTALLATTCLAAPPARSQPRPEADWPCAQRKVSTLGPGAVWTGPDPTQALAAWGEDTDAALLAQKIASRRLPLEEADALLDAFAQKAGPDRAARLTRVFAGVFEVLNGERDKVVAGIGRYARGQRIMAERIRDEAGRISEVKTSPDVPDTRELAELETKFSWDKRIFQERSQSLTYVCEVPGLLEQRLGALARKIQDRL</sequence>
<keyword evidence="3" id="KW-1185">Reference proteome</keyword>
<gene>
    <name evidence="2" type="ORF">OPKNFCMD_3057</name>
</gene>